<accession>A0A6J5PJE1</accession>
<dbReference type="Gene3D" id="1.10.10.10">
    <property type="entry name" value="Winged helix-like DNA-binding domain superfamily/Winged helix DNA-binding domain"/>
    <property type="match status" value="1"/>
</dbReference>
<dbReference type="EMBL" id="LR796952">
    <property type="protein sequence ID" value="CAB4177666.1"/>
    <property type="molecule type" value="Genomic_DNA"/>
</dbReference>
<gene>
    <name evidence="3" type="ORF">UFOVP1014_31</name>
    <name evidence="4" type="ORF">UFOVP1368_5</name>
    <name evidence="5" type="ORF">UFOVP1552_12</name>
    <name evidence="2" type="ORF">UFOVP933_38</name>
</gene>
<sequence>MSDASRVQALLVNQNAEIDALKNRIAELEEEVRQLREDMAQTDATFLHFLSKNQVKLLMGIYSRKVADYAYLDRITEQGDRYNRYTDINHEALRNRVSIWKLRQKMREYGIEIKTWRGIGYYLDEENKVKLRDLLNTSAERV</sequence>
<evidence type="ECO:0000256" key="1">
    <source>
        <dbReference type="SAM" id="Coils"/>
    </source>
</evidence>
<feature type="coiled-coil region" evidence="1">
    <location>
        <begin position="4"/>
        <end position="45"/>
    </location>
</feature>
<evidence type="ECO:0000313" key="4">
    <source>
        <dbReference type="EMBL" id="CAB4202347.1"/>
    </source>
</evidence>
<evidence type="ECO:0000313" key="5">
    <source>
        <dbReference type="EMBL" id="CAB5229189.1"/>
    </source>
</evidence>
<proteinExistence type="predicted"/>
<keyword evidence="1" id="KW-0175">Coiled coil</keyword>
<reference evidence="2" key="1">
    <citation type="submission" date="2020-05" db="EMBL/GenBank/DDBJ databases">
        <authorList>
            <person name="Chiriac C."/>
            <person name="Salcher M."/>
            <person name="Ghai R."/>
            <person name="Kavagutti S V."/>
        </authorList>
    </citation>
    <scope>NUCLEOTIDE SEQUENCE</scope>
</reference>
<organism evidence="2">
    <name type="scientific">uncultured Caudovirales phage</name>
    <dbReference type="NCBI Taxonomy" id="2100421"/>
    <lineage>
        <taxon>Viruses</taxon>
        <taxon>Duplodnaviria</taxon>
        <taxon>Heunggongvirae</taxon>
        <taxon>Uroviricota</taxon>
        <taxon>Caudoviricetes</taxon>
        <taxon>Peduoviridae</taxon>
        <taxon>Maltschvirus</taxon>
        <taxon>Maltschvirus maltsch</taxon>
    </lineage>
</organism>
<dbReference type="EMBL" id="LR798398">
    <property type="protein sequence ID" value="CAB5229189.1"/>
    <property type="molecule type" value="Genomic_DNA"/>
</dbReference>
<protein>
    <submittedName>
        <fullName evidence="2">Uncharacterized protein</fullName>
    </submittedName>
</protein>
<dbReference type="EMBL" id="LR797317">
    <property type="protein sequence ID" value="CAB4202347.1"/>
    <property type="molecule type" value="Genomic_DNA"/>
</dbReference>
<evidence type="ECO:0000313" key="2">
    <source>
        <dbReference type="EMBL" id="CAB4171990.1"/>
    </source>
</evidence>
<evidence type="ECO:0000313" key="3">
    <source>
        <dbReference type="EMBL" id="CAB4177666.1"/>
    </source>
</evidence>
<name>A0A6J5PJE1_9CAUD</name>
<dbReference type="SUPFAM" id="SSF58100">
    <property type="entry name" value="Bacterial hemolysins"/>
    <property type="match status" value="1"/>
</dbReference>
<dbReference type="InterPro" id="IPR036388">
    <property type="entry name" value="WH-like_DNA-bd_sf"/>
</dbReference>
<dbReference type="EMBL" id="LR796869">
    <property type="protein sequence ID" value="CAB4171990.1"/>
    <property type="molecule type" value="Genomic_DNA"/>
</dbReference>